<name>A0A9N8P6R2_9PEZI</name>
<reference evidence="1" key="1">
    <citation type="submission" date="2020-06" db="EMBL/GenBank/DDBJ databases">
        <authorList>
            <person name="Onetto C."/>
        </authorList>
    </citation>
    <scope>NUCLEOTIDE SEQUENCE</scope>
</reference>
<gene>
    <name evidence="1" type="ORF">AWRI4619_LOCUS3168</name>
</gene>
<dbReference type="EMBL" id="CAIJEN010000003">
    <property type="protein sequence ID" value="CAD0084601.1"/>
    <property type="molecule type" value="Genomic_DNA"/>
</dbReference>
<protein>
    <submittedName>
        <fullName evidence="1">Uncharacterized protein</fullName>
    </submittedName>
</protein>
<proteinExistence type="predicted"/>
<dbReference type="Proteomes" id="UP000716446">
    <property type="component" value="Unassembled WGS sequence"/>
</dbReference>
<organism evidence="1 2">
    <name type="scientific">Aureobasidium vineae</name>
    <dbReference type="NCBI Taxonomy" id="2773715"/>
    <lineage>
        <taxon>Eukaryota</taxon>
        <taxon>Fungi</taxon>
        <taxon>Dikarya</taxon>
        <taxon>Ascomycota</taxon>
        <taxon>Pezizomycotina</taxon>
        <taxon>Dothideomycetes</taxon>
        <taxon>Dothideomycetidae</taxon>
        <taxon>Dothideales</taxon>
        <taxon>Saccotheciaceae</taxon>
        <taxon>Aureobasidium</taxon>
    </lineage>
</organism>
<accession>A0A9N8P6R2</accession>
<sequence>MEKYPAIIDWCPFASVRDRLITLHAANPRIDEIICNMATSYVVEADLCDLVQTNGHALRCYVRVWDIIQFMDRKVSDEQHTALPKERLPAPTAASLFTKSYATQVFQKLHMDEGITFYKLDPAFFIQYPELLGDDHGIIGQGTAILPDIQTTLPGPSELDERMTTTYRHFTCWSIDVLSQS</sequence>
<comment type="caution">
    <text evidence="1">The sequence shown here is derived from an EMBL/GenBank/DDBJ whole genome shotgun (WGS) entry which is preliminary data.</text>
</comment>
<dbReference type="AlphaFoldDB" id="A0A9N8P6R2"/>
<evidence type="ECO:0000313" key="2">
    <source>
        <dbReference type="Proteomes" id="UP000716446"/>
    </source>
</evidence>
<evidence type="ECO:0000313" key="1">
    <source>
        <dbReference type="EMBL" id="CAD0084601.1"/>
    </source>
</evidence>
<keyword evidence="2" id="KW-1185">Reference proteome</keyword>